<dbReference type="Pfam" id="PF13692">
    <property type="entry name" value="Glyco_trans_1_4"/>
    <property type="match status" value="1"/>
</dbReference>
<dbReference type="EMBL" id="CP036291">
    <property type="protein sequence ID" value="QDU87396.1"/>
    <property type="molecule type" value="Genomic_DNA"/>
</dbReference>
<organism evidence="2 3">
    <name type="scientific">Pirellulimonas nuda</name>
    <dbReference type="NCBI Taxonomy" id="2528009"/>
    <lineage>
        <taxon>Bacteria</taxon>
        <taxon>Pseudomonadati</taxon>
        <taxon>Planctomycetota</taxon>
        <taxon>Planctomycetia</taxon>
        <taxon>Pirellulales</taxon>
        <taxon>Lacipirellulaceae</taxon>
        <taxon>Pirellulimonas</taxon>
    </lineage>
</organism>
<dbReference type="GO" id="GO:0016757">
    <property type="term" value="F:glycosyltransferase activity"/>
    <property type="evidence" value="ECO:0007669"/>
    <property type="project" value="InterPro"/>
</dbReference>
<dbReference type="SUPFAM" id="SSF53756">
    <property type="entry name" value="UDP-Glycosyltransferase/glycogen phosphorylase"/>
    <property type="match status" value="1"/>
</dbReference>
<keyword evidence="3" id="KW-1185">Reference proteome</keyword>
<protein>
    <submittedName>
        <fullName evidence="2">Putative glycosyl transferase</fullName>
    </submittedName>
</protein>
<reference evidence="2 3" key="1">
    <citation type="submission" date="2019-02" db="EMBL/GenBank/DDBJ databases">
        <title>Deep-cultivation of Planctomycetes and their phenomic and genomic characterization uncovers novel biology.</title>
        <authorList>
            <person name="Wiegand S."/>
            <person name="Jogler M."/>
            <person name="Boedeker C."/>
            <person name="Pinto D."/>
            <person name="Vollmers J."/>
            <person name="Rivas-Marin E."/>
            <person name="Kohn T."/>
            <person name="Peeters S.H."/>
            <person name="Heuer A."/>
            <person name="Rast P."/>
            <person name="Oberbeckmann S."/>
            <person name="Bunk B."/>
            <person name="Jeske O."/>
            <person name="Meyerdierks A."/>
            <person name="Storesund J.E."/>
            <person name="Kallscheuer N."/>
            <person name="Luecker S."/>
            <person name="Lage O.M."/>
            <person name="Pohl T."/>
            <person name="Merkel B.J."/>
            <person name="Hornburger P."/>
            <person name="Mueller R.-W."/>
            <person name="Bruemmer F."/>
            <person name="Labrenz M."/>
            <person name="Spormann A.M."/>
            <person name="Op den Camp H."/>
            <person name="Overmann J."/>
            <person name="Amann R."/>
            <person name="Jetten M.S.M."/>
            <person name="Mascher T."/>
            <person name="Medema M.H."/>
            <person name="Devos D.P."/>
            <person name="Kaster A.-K."/>
            <person name="Ovreas L."/>
            <person name="Rohde M."/>
            <person name="Galperin M.Y."/>
            <person name="Jogler C."/>
        </authorList>
    </citation>
    <scope>NUCLEOTIDE SEQUENCE [LARGE SCALE GENOMIC DNA]</scope>
    <source>
        <strain evidence="2 3">Pla175</strain>
    </source>
</reference>
<dbReference type="KEGG" id="pnd:Pla175_07560"/>
<dbReference type="Proteomes" id="UP000317429">
    <property type="component" value="Chromosome"/>
</dbReference>
<proteinExistence type="predicted"/>
<dbReference type="AlphaFoldDB" id="A0A518D7H0"/>
<dbReference type="Pfam" id="PF13579">
    <property type="entry name" value="Glyco_trans_4_4"/>
    <property type="match status" value="1"/>
</dbReference>
<gene>
    <name evidence="2" type="ORF">Pla175_07560</name>
</gene>
<name>A0A518D7H0_9BACT</name>
<dbReference type="OrthoDB" id="9787293at2"/>
<dbReference type="PANTHER" id="PTHR45947">
    <property type="entry name" value="SULFOQUINOVOSYL TRANSFERASE SQD2"/>
    <property type="match status" value="1"/>
</dbReference>
<evidence type="ECO:0000313" key="2">
    <source>
        <dbReference type="EMBL" id="QDU87396.1"/>
    </source>
</evidence>
<dbReference type="Gene3D" id="3.40.50.2000">
    <property type="entry name" value="Glycogen Phosphorylase B"/>
    <property type="match status" value="2"/>
</dbReference>
<dbReference type="InterPro" id="IPR050194">
    <property type="entry name" value="Glycosyltransferase_grp1"/>
</dbReference>
<dbReference type="CDD" id="cd03794">
    <property type="entry name" value="GT4_WbuB-like"/>
    <property type="match status" value="1"/>
</dbReference>
<dbReference type="PANTHER" id="PTHR45947:SF3">
    <property type="entry name" value="SULFOQUINOVOSYL TRANSFERASE SQD2"/>
    <property type="match status" value="1"/>
</dbReference>
<keyword evidence="2" id="KW-0808">Transferase</keyword>
<sequence length="430" mass="47228">MGRHQQQRRGLTAPSPARTAVRILVVYRHYWPDATPYARLSRAIAERLATRGCRVTVLTGQPSYSNARQAPSPWKETLGGVEVKRVRLLPERKRWRLLRGVNFIWFLLRAVAHACVWRRYDLVIANSHPPIAIGVALRVIRRLTGTPFVLHLQDLHPEAQCVVGALKPGWRQRLLLSIETANCRAAERVVTLSDDMRHTLLERRLPSSSIRVVNNCALDTDMEVEAETPAEIAEATGPTMLFAGNLGRFQSLPTLVDAMRLLPESLGARLVLMGSGAVREELVRRAHGLVGRSVFFVDQAPVEIAAAAMRAADLGIVSLAPGMTGVAYPSKALMYLTAGCPLLAVVDPQSSLADTVRRFGLGTVAEAPSAEAVASAMAQALASRTPRVEGERGRIVRVADSLFGRERMLRAWEEIISELDQETITLTRAA</sequence>
<evidence type="ECO:0000259" key="1">
    <source>
        <dbReference type="Pfam" id="PF13579"/>
    </source>
</evidence>
<accession>A0A518D7H0</accession>
<feature type="domain" description="Glycosyltransferase subfamily 4-like N-terminal" evidence="1">
    <location>
        <begin position="42"/>
        <end position="215"/>
    </location>
</feature>
<evidence type="ECO:0000313" key="3">
    <source>
        <dbReference type="Proteomes" id="UP000317429"/>
    </source>
</evidence>
<dbReference type="InterPro" id="IPR028098">
    <property type="entry name" value="Glyco_trans_4-like_N"/>
</dbReference>